<evidence type="ECO:0000256" key="4">
    <source>
        <dbReference type="ARBA" id="ARBA00022634"/>
    </source>
</evidence>
<dbReference type="FunFam" id="1.10.150.20:FF:000010">
    <property type="entry name" value="DNA polymerase lambda"/>
    <property type="match status" value="1"/>
</dbReference>
<evidence type="ECO:0000256" key="7">
    <source>
        <dbReference type="ARBA" id="ARBA00022705"/>
    </source>
</evidence>
<evidence type="ECO:0000256" key="8">
    <source>
        <dbReference type="ARBA" id="ARBA00022723"/>
    </source>
</evidence>
<evidence type="ECO:0000256" key="9">
    <source>
        <dbReference type="ARBA" id="ARBA00022763"/>
    </source>
</evidence>
<keyword evidence="4" id="KW-0237">DNA synthesis</keyword>
<evidence type="ECO:0000256" key="16">
    <source>
        <dbReference type="RuleBase" id="RU366014"/>
    </source>
</evidence>
<dbReference type="PANTHER" id="PTHR11276">
    <property type="entry name" value="DNA POLYMERASE TYPE-X FAMILY MEMBER"/>
    <property type="match status" value="1"/>
</dbReference>
<dbReference type="GO" id="GO:0003677">
    <property type="term" value="F:DNA binding"/>
    <property type="evidence" value="ECO:0007669"/>
    <property type="project" value="UniProtKB-UniRule"/>
</dbReference>
<evidence type="ECO:0000256" key="1">
    <source>
        <dbReference type="ARBA" id="ARBA00001936"/>
    </source>
</evidence>
<keyword evidence="5 16" id="KW-0808">Transferase</keyword>
<comment type="subcellular location">
    <subcellularLocation>
        <location evidence="2 16">Nucleus</location>
    </subcellularLocation>
</comment>
<dbReference type="PROSITE" id="PS50172">
    <property type="entry name" value="BRCT"/>
    <property type="match status" value="1"/>
</dbReference>
<evidence type="ECO:0000313" key="19">
    <source>
        <dbReference type="EMBL" id="KAA8899614.1"/>
    </source>
</evidence>
<dbReference type="Pfam" id="PF14791">
    <property type="entry name" value="DNA_pol_B_thumb"/>
    <property type="match status" value="1"/>
</dbReference>
<dbReference type="InterPro" id="IPR002054">
    <property type="entry name" value="DNA-dir_DNA_pol_X"/>
</dbReference>
<feature type="region of interest" description="Disordered" evidence="17">
    <location>
        <begin position="1"/>
        <end position="42"/>
    </location>
</feature>
<dbReference type="Proteomes" id="UP000761534">
    <property type="component" value="Unassembled WGS sequence"/>
</dbReference>
<dbReference type="InterPro" id="IPR043519">
    <property type="entry name" value="NT_sf"/>
</dbReference>
<dbReference type="GO" id="GO:0006303">
    <property type="term" value="P:double-strand break repair via nonhomologous end joining"/>
    <property type="evidence" value="ECO:0007669"/>
    <property type="project" value="TreeGrafter"/>
</dbReference>
<comment type="function">
    <text evidence="16">DNA polymerase that functions in several pathways of DNA repair. Involved in base excision repair (BER) responsible for repair of lesions that give rise to abasic (AP) sites in DNA. Also contributes to DNA double-strand break repair by non-homologous end joining and homologous recombination. Has both template-dependent and template-independent (terminal transferase) DNA polymerase activities. Has also a 5'-deoxyribose-5-phosphate lyase (dRP lyase) activity.</text>
</comment>
<dbReference type="InterPro" id="IPR018944">
    <property type="entry name" value="DNA_pol_lambd_fingers_domain"/>
</dbReference>
<dbReference type="GO" id="GO:0003887">
    <property type="term" value="F:DNA-directed DNA polymerase activity"/>
    <property type="evidence" value="ECO:0007669"/>
    <property type="project" value="UniProtKB-UniRule"/>
</dbReference>
<dbReference type="InterPro" id="IPR029398">
    <property type="entry name" value="PolB_thumb"/>
</dbReference>
<evidence type="ECO:0000256" key="10">
    <source>
        <dbReference type="ARBA" id="ARBA00022932"/>
    </source>
</evidence>
<feature type="region of interest" description="Disordered" evidence="17">
    <location>
        <begin position="147"/>
        <end position="198"/>
    </location>
</feature>
<reference evidence="19" key="1">
    <citation type="journal article" date="2019" name="G3 (Bethesda)">
        <title>Genome Assemblies of Two Rare Opportunistic Yeast Pathogens: Diutina rugosa (syn. Candida rugosa) and Trichomonascus ciferrii (syn. Candida ciferrii).</title>
        <authorList>
            <person name="Mixao V."/>
            <person name="Saus E."/>
            <person name="Hansen A.P."/>
            <person name="Lass-Florl C."/>
            <person name="Gabaldon T."/>
        </authorList>
    </citation>
    <scope>NUCLEOTIDE SEQUENCE</scope>
    <source>
        <strain evidence="19">CBS 4856</strain>
    </source>
</reference>
<feature type="compositionally biased region" description="Basic and acidic residues" evidence="17">
    <location>
        <begin position="147"/>
        <end position="167"/>
    </location>
</feature>
<accession>A0A642UIE6</accession>
<dbReference type="Gene3D" id="1.10.150.110">
    <property type="entry name" value="DNA polymerase beta, N-terminal domain-like"/>
    <property type="match status" value="1"/>
</dbReference>
<dbReference type="SUPFAM" id="SSF47802">
    <property type="entry name" value="DNA polymerase beta, N-terminal domain-like"/>
    <property type="match status" value="1"/>
</dbReference>
<name>A0A642UIE6_9ASCO</name>
<comment type="similarity">
    <text evidence="3 16">Belongs to the DNA polymerase type-X family.</text>
</comment>
<keyword evidence="9 16" id="KW-0227">DNA damage</keyword>
<keyword evidence="11 16" id="KW-0234">DNA repair</keyword>
<dbReference type="InterPro" id="IPR037160">
    <property type="entry name" value="DNA_Pol_thumb_sf"/>
</dbReference>
<dbReference type="PANTHER" id="PTHR11276:SF28">
    <property type="entry name" value="DNA POLYMERASE LAMBDA"/>
    <property type="match status" value="1"/>
</dbReference>
<dbReference type="VEuPathDB" id="FungiDB:TRICI_006326"/>
<dbReference type="EMBL" id="SWFS01000518">
    <property type="protein sequence ID" value="KAA8899614.1"/>
    <property type="molecule type" value="Genomic_DNA"/>
</dbReference>
<dbReference type="SUPFAM" id="SSF81585">
    <property type="entry name" value="PsbU/PolX domain-like"/>
    <property type="match status" value="1"/>
</dbReference>
<keyword evidence="7" id="KW-0235">DNA replication</keyword>
<dbReference type="InterPro" id="IPR027421">
    <property type="entry name" value="DNA_pol_lamdba_lyase_dom_sf"/>
</dbReference>
<comment type="cofactor">
    <cofactor evidence="1">
        <name>Mn(2+)</name>
        <dbReference type="ChEBI" id="CHEBI:29035"/>
    </cofactor>
</comment>
<keyword evidence="6 16" id="KW-0548">Nucleotidyltransferase</keyword>
<gene>
    <name evidence="19" type="ORF">TRICI_006326</name>
</gene>
<keyword evidence="10 16" id="KW-0239">DNA-directed DNA polymerase</keyword>
<dbReference type="EC" id="2.7.7.7" evidence="16"/>
<evidence type="ECO:0000256" key="15">
    <source>
        <dbReference type="PIRSR" id="PIRSR622312-50"/>
    </source>
</evidence>
<dbReference type="GO" id="GO:0005634">
    <property type="term" value="C:nucleus"/>
    <property type="evidence" value="ECO:0007669"/>
    <property type="project" value="UniProtKB-SubCell"/>
</dbReference>
<dbReference type="PRINTS" id="PR00869">
    <property type="entry name" value="DNAPOLX"/>
</dbReference>
<dbReference type="Pfam" id="PF14792">
    <property type="entry name" value="DNA_pol_B_palm"/>
    <property type="match status" value="1"/>
</dbReference>
<evidence type="ECO:0000256" key="11">
    <source>
        <dbReference type="ARBA" id="ARBA00023204"/>
    </source>
</evidence>
<dbReference type="GO" id="GO:0046872">
    <property type="term" value="F:metal ion binding"/>
    <property type="evidence" value="ECO:0007669"/>
    <property type="project" value="UniProtKB-UniRule"/>
</dbReference>
<evidence type="ECO:0000256" key="12">
    <source>
        <dbReference type="ARBA" id="ARBA00023239"/>
    </source>
</evidence>
<dbReference type="InterPro" id="IPR028207">
    <property type="entry name" value="DNA_pol_B_palm_palm"/>
</dbReference>
<comment type="caution">
    <text evidence="19">The sequence shown here is derived from an EMBL/GenBank/DDBJ whole genome shotgun (WGS) entry which is preliminary data.</text>
</comment>
<dbReference type="InterPro" id="IPR010996">
    <property type="entry name" value="HHH_MUS81"/>
</dbReference>
<dbReference type="SUPFAM" id="SSF52113">
    <property type="entry name" value="BRCT domain"/>
    <property type="match status" value="1"/>
</dbReference>
<evidence type="ECO:0000256" key="14">
    <source>
        <dbReference type="ARBA" id="ARBA00049244"/>
    </source>
</evidence>
<evidence type="ECO:0000256" key="2">
    <source>
        <dbReference type="ARBA" id="ARBA00004123"/>
    </source>
</evidence>
<dbReference type="GO" id="GO:0016829">
    <property type="term" value="F:lyase activity"/>
    <property type="evidence" value="ECO:0007669"/>
    <property type="project" value="UniProtKB-KW"/>
</dbReference>
<evidence type="ECO:0000259" key="18">
    <source>
        <dbReference type="PROSITE" id="PS50172"/>
    </source>
</evidence>
<dbReference type="InterPro" id="IPR001357">
    <property type="entry name" value="BRCT_dom"/>
</dbReference>
<feature type="domain" description="BRCT" evidence="18">
    <location>
        <begin position="42"/>
        <end position="137"/>
    </location>
</feature>
<proteinExistence type="inferred from homology"/>
<evidence type="ECO:0000256" key="3">
    <source>
        <dbReference type="ARBA" id="ARBA00008323"/>
    </source>
</evidence>
<dbReference type="Pfam" id="PF14716">
    <property type="entry name" value="HHH_8"/>
    <property type="match status" value="1"/>
</dbReference>
<dbReference type="SUPFAM" id="SSF81301">
    <property type="entry name" value="Nucleotidyltransferase"/>
    <property type="match status" value="1"/>
</dbReference>
<comment type="catalytic activity">
    <reaction evidence="14 16">
        <text>DNA(n) + a 2'-deoxyribonucleoside 5'-triphosphate = DNA(n+1) + diphosphate</text>
        <dbReference type="Rhea" id="RHEA:22508"/>
        <dbReference type="Rhea" id="RHEA-COMP:17339"/>
        <dbReference type="Rhea" id="RHEA-COMP:17340"/>
        <dbReference type="ChEBI" id="CHEBI:33019"/>
        <dbReference type="ChEBI" id="CHEBI:61560"/>
        <dbReference type="ChEBI" id="CHEBI:173112"/>
        <dbReference type="EC" id="2.7.7.7"/>
    </reaction>
</comment>
<dbReference type="SMART" id="SM00483">
    <property type="entry name" value="POLXc"/>
    <property type="match status" value="1"/>
</dbReference>
<dbReference type="FunFam" id="1.10.150.110:FF:000005">
    <property type="entry name" value="DNA polymerase POL4"/>
    <property type="match status" value="1"/>
</dbReference>
<dbReference type="PRINTS" id="PR00870">
    <property type="entry name" value="DNAPOLXBETA"/>
</dbReference>
<keyword evidence="12" id="KW-0456">Lyase</keyword>
<evidence type="ECO:0000256" key="17">
    <source>
        <dbReference type="SAM" id="MobiDB-lite"/>
    </source>
</evidence>
<evidence type="ECO:0000256" key="6">
    <source>
        <dbReference type="ARBA" id="ARBA00022695"/>
    </source>
</evidence>
<feature type="active site" description="Nucleophile; Schiff-base intermediate with DNA; for 5'-dRP lyase activity" evidence="15">
    <location>
        <position position="318"/>
    </location>
</feature>
<protein>
    <recommendedName>
        <fullName evidence="16">DNA polymerase</fullName>
        <ecNumber evidence="16">2.7.7.7</ecNumber>
    </recommendedName>
</protein>
<evidence type="ECO:0000313" key="20">
    <source>
        <dbReference type="Proteomes" id="UP000761534"/>
    </source>
</evidence>
<organism evidence="19 20">
    <name type="scientific">Trichomonascus ciferrii</name>
    <dbReference type="NCBI Taxonomy" id="44093"/>
    <lineage>
        <taxon>Eukaryota</taxon>
        <taxon>Fungi</taxon>
        <taxon>Dikarya</taxon>
        <taxon>Ascomycota</taxon>
        <taxon>Saccharomycotina</taxon>
        <taxon>Dipodascomycetes</taxon>
        <taxon>Dipodascales</taxon>
        <taxon>Trichomonascaceae</taxon>
        <taxon>Trichomonascus</taxon>
        <taxon>Trichomonascus ciferrii complex</taxon>
    </lineage>
</organism>
<dbReference type="OrthoDB" id="205514at2759"/>
<evidence type="ECO:0000256" key="13">
    <source>
        <dbReference type="ARBA" id="ARBA00023242"/>
    </source>
</evidence>
<dbReference type="Gene3D" id="3.30.210.10">
    <property type="entry name" value="DNA polymerase, thumb domain"/>
    <property type="match status" value="1"/>
</dbReference>
<feature type="region of interest" description="Disordered" evidence="17">
    <location>
        <begin position="216"/>
        <end position="235"/>
    </location>
</feature>
<keyword evidence="13 16" id="KW-0539">Nucleus</keyword>
<evidence type="ECO:0000256" key="5">
    <source>
        <dbReference type="ARBA" id="ARBA00022679"/>
    </source>
</evidence>
<dbReference type="Gene3D" id="3.40.50.10190">
    <property type="entry name" value="BRCT domain"/>
    <property type="match status" value="1"/>
</dbReference>
<dbReference type="AlphaFoldDB" id="A0A642UIE6"/>
<dbReference type="InterPro" id="IPR022312">
    <property type="entry name" value="DNA_pol_X"/>
</dbReference>
<sequence length="587" mass="67318">MESREIEDFFESQDQLAGSEDEESVAKRTRSHDEGGERKKQKTRRVLDGFRFLLIPKKRNKMTETRVKAFKNHGAVVCDKLEDRVTHILVGKNWTKRDVLNNLKIDELPSTVKVIRDNFPSDCIEKARTLDDNDSYYVVEESRANDSFKERERLKKEAEAKEKDSDKTSPPSDKQQHEKNENDSESVPQKASKADDPESLFERAVEANRLHQEAEQYISDDEEEEVNGHGRKKKGDWSSNYMCMKTSLYPAAQDIKNPNARVIRLLSLMLEHYQNTKDEWRAQGYRKAIATLRRQDRPITTAKEAKKLPGIGERLSQKIEEISTTGHLQRLEEAESDPMTKTLELLIKIHGVGPKTAKKWYTDGVRTLDDAKERPDLTSSQKIGIEHYDDFNERMPRSVVEKHYTVVKEALQKFDTAAEAIPMGSFRRGQADCGDIDIIITKKHAALNDLTPLLHKLIKHLESIGFIVCSLSGPHQEGSKWYGASVIPGDPKWRRLDFLLVPWKERGAALIYYTGNDLFNRSIRTVAQHKGYQLNQKGLYKRPSGSKAVKAKEDENLSEKDLVEAADEERIFEILGVQYRAPTERNP</sequence>
<keyword evidence="8" id="KW-0479">Metal-binding</keyword>
<dbReference type="Pfam" id="PF10391">
    <property type="entry name" value="DNA_pol_lambd_f"/>
    <property type="match status" value="1"/>
</dbReference>
<dbReference type="Gene3D" id="3.30.460.10">
    <property type="entry name" value="Beta Polymerase, domain 2"/>
    <property type="match status" value="1"/>
</dbReference>
<dbReference type="CDD" id="cd00141">
    <property type="entry name" value="NT_POLXc"/>
    <property type="match status" value="1"/>
</dbReference>
<keyword evidence="20" id="KW-1185">Reference proteome</keyword>
<dbReference type="Gene3D" id="1.10.150.20">
    <property type="entry name" value="5' to 3' exonuclease, C-terminal subdomain"/>
    <property type="match status" value="1"/>
</dbReference>
<dbReference type="InterPro" id="IPR002008">
    <property type="entry name" value="DNA_pol_X_beta-like"/>
</dbReference>
<dbReference type="InterPro" id="IPR036420">
    <property type="entry name" value="BRCT_dom_sf"/>
</dbReference>